<organism evidence="1 2">
    <name type="scientific">Xanthoceras sorbifolium</name>
    <dbReference type="NCBI Taxonomy" id="99658"/>
    <lineage>
        <taxon>Eukaryota</taxon>
        <taxon>Viridiplantae</taxon>
        <taxon>Streptophyta</taxon>
        <taxon>Embryophyta</taxon>
        <taxon>Tracheophyta</taxon>
        <taxon>Spermatophyta</taxon>
        <taxon>Magnoliopsida</taxon>
        <taxon>eudicotyledons</taxon>
        <taxon>Gunneridae</taxon>
        <taxon>Pentapetalae</taxon>
        <taxon>rosids</taxon>
        <taxon>malvids</taxon>
        <taxon>Sapindales</taxon>
        <taxon>Sapindaceae</taxon>
        <taxon>Xanthoceroideae</taxon>
        <taxon>Xanthoceras</taxon>
    </lineage>
</organism>
<dbReference type="PANTHER" id="PTHR36063:SF1">
    <property type="entry name" value="ARABIDOPSIS THALIANA GENOMIC DNA, CHROMOSOME 5, P1 CLONE:MOK16"/>
    <property type="match status" value="1"/>
</dbReference>
<evidence type="ECO:0000313" key="1">
    <source>
        <dbReference type="EMBL" id="KAH7553582.1"/>
    </source>
</evidence>
<name>A0ABQ8HAR4_9ROSI</name>
<protein>
    <submittedName>
        <fullName evidence="1">Uncharacterized protein</fullName>
    </submittedName>
</protein>
<accession>A0ABQ8HAR4</accession>
<comment type="caution">
    <text evidence="1">The sequence shown here is derived from an EMBL/GenBank/DDBJ whole genome shotgun (WGS) entry which is preliminary data.</text>
</comment>
<sequence length="55" mass="6503">MERELWRKVAEEIRYLNSWIEVAAALLISPLKTLNSPRLETIPEEETEEHDVRTP</sequence>
<dbReference type="Proteomes" id="UP000827721">
    <property type="component" value="Unassembled WGS sequence"/>
</dbReference>
<keyword evidence="2" id="KW-1185">Reference proteome</keyword>
<evidence type="ECO:0000313" key="2">
    <source>
        <dbReference type="Proteomes" id="UP000827721"/>
    </source>
</evidence>
<proteinExistence type="predicted"/>
<reference evidence="1 2" key="1">
    <citation type="submission" date="2021-02" db="EMBL/GenBank/DDBJ databases">
        <title>Plant Genome Project.</title>
        <authorList>
            <person name="Zhang R.-G."/>
        </authorList>
    </citation>
    <scope>NUCLEOTIDE SEQUENCE [LARGE SCALE GENOMIC DNA]</scope>
    <source>
        <tissue evidence="1">Leaves</tissue>
    </source>
</reference>
<gene>
    <name evidence="1" type="ORF">JRO89_XS12G0029700</name>
</gene>
<dbReference type="PANTHER" id="PTHR36063">
    <property type="entry name" value="ARABIDOPSIS THALIANA GENOMIC DNA, CHROMOSOME 5, P1 CLONE:MOK16"/>
    <property type="match status" value="1"/>
</dbReference>
<dbReference type="EMBL" id="JAFEMO010000012">
    <property type="protein sequence ID" value="KAH7553582.1"/>
    <property type="molecule type" value="Genomic_DNA"/>
</dbReference>